<evidence type="ECO:0000313" key="6">
    <source>
        <dbReference type="EMBL" id="PAD83862.1"/>
    </source>
</evidence>
<evidence type="ECO:0000256" key="1">
    <source>
        <dbReference type="ARBA" id="ARBA00022723"/>
    </source>
</evidence>
<dbReference type="PANTHER" id="PTHR43616">
    <property type="entry name" value="GLYCEROL DEHYDROGENASE"/>
    <property type="match status" value="1"/>
</dbReference>
<dbReference type="SUPFAM" id="SSF56796">
    <property type="entry name" value="Dehydroquinate synthase-like"/>
    <property type="match status" value="1"/>
</dbReference>
<evidence type="ECO:0000313" key="7">
    <source>
        <dbReference type="Proteomes" id="UP000216961"/>
    </source>
</evidence>
<dbReference type="PANTHER" id="PTHR43616:SF3">
    <property type="entry name" value="HYDROXYCARBOXYLATE DEHYDROGENASE A"/>
    <property type="match status" value="1"/>
</dbReference>
<proteinExistence type="predicted"/>
<protein>
    <recommendedName>
        <fullName evidence="5">Alcohol dehydrogenase iron-type/glycerol dehydrogenase GldA domain-containing protein</fullName>
    </recommendedName>
</protein>
<sequence length="370" mass="41245">MIDLVHRFGPQNYYHYSGVINTLPKFLEDNHLQFPLVIHGEKSWQAVQPYWPETEFQHPYKKILFAGECSYEEIDRIGSEVIHHQHDAIIGVGGGKLLDTVKAVASKAKIPCILIPTLPSNCASFTPISIVYSAEGDHLGTIRHSQSNYMVMVEPELLVNAPIEHLTSGIGDTLAKWYESKIRFNKLTSEEISILLELSHTAAKQCRDNILKWGEAAVQAAEAKKSNADFSRMIDTIYAVAGLVGGLGGKFGQSVGAHAFNYGYVSLGKKGHLHGSLVAYGILFQLSLEENYEEIKQLVPLYKKLKLPICWRDLHLSPEKGDLDKMADQILRPSSRIYALPMELTKQSVIDGLQKLEAFITENEVGLNAF</sequence>
<feature type="binding site" evidence="3">
    <location>
        <position position="258"/>
    </location>
    <ligand>
        <name>glycerol</name>
        <dbReference type="ChEBI" id="CHEBI:17754"/>
    </ligand>
</feature>
<feature type="binding site" evidence="3">
    <location>
        <position position="172"/>
    </location>
    <ligand>
        <name>glycerol</name>
        <dbReference type="ChEBI" id="CHEBI:17754"/>
    </ligand>
</feature>
<reference evidence="6 7" key="1">
    <citation type="submission" date="2017-07" db="EMBL/GenBank/DDBJ databases">
        <title>Isolation and whole genome analysis of endospore-forming bacteria from heroin.</title>
        <authorList>
            <person name="Kalinowski J."/>
            <person name="Ahrens B."/>
            <person name="Al-Dilaimi A."/>
            <person name="Winkler A."/>
            <person name="Wibberg D."/>
            <person name="Schleenbecker U."/>
            <person name="Ruckert C."/>
            <person name="Wolfel R."/>
            <person name="Grass G."/>
        </authorList>
    </citation>
    <scope>NUCLEOTIDE SEQUENCE [LARGE SCALE GENOMIC DNA]</scope>
    <source>
        <strain evidence="6 7">7521-2</strain>
    </source>
</reference>
<evidence type="ECO:0000259" key="5">
    <source>
        <dbReference type="Pfam" id="PF00465"/>
    </source>
</evidence>
<keyword evidence="3" id="KW-0862">Zinc</keyword>
<name>A0AA91TUP0_NIACI</name>
<comment type="cofactor">
    <cofactor evidence="3">
        <name>Zn(2+)</name>
        <dbReference type="ChEBI" id="CHEBI:29105"/>
    </cofactor>
    <text evidence="3">Binds 1 zinc ion per subunit.</text>
</comment>
<dbReference type="GO" id="GO:0016614">
    <property type="term" value="F:oxidoreductase activity, acting on CH-OH group of donors"/>
    <property type="evidence" value="ECO:0007669"/>
    <property type="project" value="InterPro"/>
</dbReference>
<dbReference type="Proteomes" id="UP000216961">
    <property type="component" value="Unassembled WGS sequence"/>
</dbReference>
<feature type="domain" description="Alcohol dehydrogenase iron-type/glycerol dehydrogenase GldA" evidence="5">
    <location>
        <begin position="10"/>
        <end position="144"/>
    </location>
</feature>
<dbReference type="InterPro" id="IPR001670">
    <property type="entry name" value="ADH_Fe/GldA"/>
</dbReference>
<dbReference type="RefSeq" id="WP_095329718.1">
    <property type="nucleotide sequence ID" value="NZ_NPBQ01000046.1"/>
</dbReference>
<keyword evidence="4" id="KW-0520">NAD</keyword>
<organism evidence="6 7">
    <name type="scientific">Niallia circulans</name>
    <name type="common">Bacillus circulans</name>
    <dbReference type="NCBI Taxonomy" id="1397"/>
    <lineage>
        <taxon>Bacteria</taxon>
        <taxon>Bacillati</taxon>
        <taxon>Bacillota</taxon>
        <taxon>Bacilli</taxon>
        <taxon>Bacillales</taxon>
        <taxon>Bacillaceae</taxon>
        <taxon>Niallia</taxon>
    </lineage>
</organism>
<dbReference type="Pfam" id="PF00465">
    <property type="entry name" value="Fe-ADH"/>
    <property type="match status" value="1"/>
</dbReference>
<evidence type="ECO:0000256" key="4">
    <source>
        <dbReference type="PIRSR" id="PIRSR000112-3"/>
    </source>
</evidence>
<dbReference type="GO" id="GO:0046872">
    <property type="term" value="F:metal ion binding"/>
    <property type="evidence" value="ECO:0007669"/>
    <property type="project" value="UniProtKB-KW"/>
</dbReference>
<feature type="binding site" evidence="4">
    <location>
        <position position="126"/>
    </location>
    <ligand>
        <name>NAD(+)</name>
        <dbReference type="ChEBI" id="CHEBI:57540"/>
    </ligand>
</feature>
<feature type="binding site" evidence="4">
    <location>
        <begin position="95"/>
        <end position="99"/>
    </location>
    <ligand>
        <name>NAD(+)</name>
        <dbReference type="ChEBI" id="CHEBI:57540"/>
    </ligand>
</feature>
<dbReference type="CDD" id="cd08172">
    <property type="entry name" value="GlyDH-like"/>
    <property type="match status" value="1"/>
</dbReference>
<dbReference type="EMBL" id="NPBQ01000046">
    <property type="protein sequence ID" value="PAD83862.1"/>
    <property type="molecule type" value="Genomic_DNA"/>
</dbReference>
<evidence type="ECO:0000256" key="2">
    <source>
        <dbReference type="ARBA" id="ARBA00023002"/>
    </source>
</evidence>
<dbReference type="AlphaFoldDB" id="A0AA91TUP0"/>
<comment type="caution">
    <text evidence="6">The sequence shown here is derived from an EMBL/GenBank/DDBJ whole genome shotgun (WGS) entry which is preliminary data.</text>
</comment>
<keyword evidence="1 3" id="KW-0479">Metal-binding</keyword>
<feature type="binding site" evidence="4">
    <location>
        <begin position="117"/>
        <end position="120"/>
    </location>
    <ligand>
        <name>NAD(+)</name>
        <dbReference type="ChEBI" id="CHEBI:57540"/>
    </ligand>
</feature>
<feature type="binding site" evidence="4">
    <location>
        <position position="132"/>
    </location>
    <ligand>
        <name>NAD(+)</name>
        <dbReference type="ChEBI" id="CHEBI:57540"/>
    </ligand>
</feature>
<accession>A0AA91TUP0</accession>
<dbReference type="PIRSF" id="PIRSF000112">
    <property type="entry name" value="Glycerol_dehydrogenase"/>
    <property type="match status" value="1"/>
</dbReference>
<feature type="binding site" evidence="3">
    <location>
        <position position="274"/>
    </location>
    <ligand>
        <name>glycerol</name>
        <dbReference type="ChEBI" id="CHEBI:17754"/>
    </ligand>
</feature>
<dbReference type="InterPro" id="IPR016205">
    <property type="entry name" value="Glycerol_DH"/>
</dbReference>
<keyword evidence="2" id="KW-0560">Oxidoreductase</keyword>
<dbReference type="Gene3D" id="3.40.50.1970">
    <property type="match status" value="1"/>
</dbReference>
<evidence type="ECO:0000256" key="3">
    <source>
        <dbReference type="PIRSR" id="PIRSR000112-1"/>
    </source>
</evidence>
<dbReference type="Gene3D" id="1.20.1090.10">
    <property type="entry name" value="Dehydroquinate synthase-like - alpha domain"/>
    <property type="match status" value="1"/>
</dbReference>
<gene>
    <name evidence="6" type="ORF">CHH57_07905</name>
</gene>